<gene>
    <name evidence="1" type="ORF">WA1_07320</name>
</gene>
<keyword evidence="2" id="KW-1185">Reference proteome</keyword>
<dbReference type="AlphaFoldDB" id="A0A139WT71"/>
<sequence length="74" mass="8453">MQVLTLTDKIDSDGHLRLDVPTEFPEGNVEIALVINPNIQRKSEPKKYDFSDLAGKLTWQGNAVTNQRSLRDEW</sequence>
<evidence type="ECO:0000313" key="2">
    <source>
        <dbReference type="Proteomes" id="UP000076925"/>
    </source>
</evidence>
<dbReference type="RefSeq" id="WP_017747912.1">
    <property type="nucleotide sequence ID" value="NZ_KQ976354.1"/>
</dbReference>
<accession>A0A139WT71</accession>
<dbReference type="Proteomes" id="UP000076925">
    <property type="component" value="Unassembled WGS sequence"/>
</dbReference>
<protein>
    <submittedName>
        <fullName evidence="1">Uncharacterized protein</fullName>
    </submittedName>
</protein>
<name>A0A139WT71_9CYAN</name>
<proteinExistence type="predicted"/>
<comment type="caution">
    <text evidence="1">The sequence shown here is derived from an EMBL/GenBank/DDBJ whole genome shotgun (WGS) entry which is preliminary data.</text>
</comment>
<dbReference type="OrthoDB" id="467199at2"/>
<organism evidence="1 2">
    <name type="scientific">Scytonema hofmannii PCC 7110</name>
    <dbReference type="NCBI Taxonomy" id="128403"/>
    <lineage>
        <taxon>Bacteria</taxon>
        <taxon>Bacillati</taxon>
        <taxon>Cyanobacteriota</taxon>
        <taxon>Cyanophyceae</taxon>
        <taxon>Nostocales</taxon>
        <taxon>Scytonemataceae</taxon>
        <taxon>Scytonema</taxon>
    </lineage>
</organism>
<dbReference type="EMBL" id="ANNX02000051">
    <property type="protein sequence ID" value="KYC35619.1"/>
    <property type="molecule type" value="Genomic_DNA"/>
</dbReference>
<reference evidence="1 2" key="1">
    <citation type="journal article" date="2013" name="Genome Biol. Evol.">
        <title>Genomes of Stigonematalean cyanobacteria (subsection V) and the evolution of oxygenic photosynthesis from prokaryotes to plastids.</title>
        <authorList>
            <person name="Dagan T."/>
            <person name="Roettger M."/>
            <person name="Stucken K."/>
            <person name="Landan G."/>
            <person name="Koch R."/>
            <person name="Major P."/>
            <person name="Gould S.B."/>
            <person name="Goremykin V.V."/>
            <person name="Rippka R."/>
            <person name="Tandeau de Marsac N."/>
            <person name="Gugger M."/>
            <person name="Lockhart P.J."/>
            <person name="Allen J.F."/>
            <person name="Brune I."/>
            <person name="Maus I."/>
            <person name="Puhler A."/>
            <person name="Martin W.F."/>
        </authorList>
    </citation>
    <scope>NUCLEOTIDE SEQUENCE [LARGE SCALE GENOMIC DNA]</scope>
    <source>
        <strain evidence="1 2">PCC 7110</strain>
    </source>
</reference>
<evidence type="ECO:0000313" key="1">
    <source>
        <dbReference type="EMBL" id="KYC35619.1"/>
    </source>
</evidence>